<dbReference type="AlphaFoldDB" id="A0A1G9UEJ9"/>
<dbReference type="Gene3D" id="3.10.350.10">
    <property type="entry name" value="LysM domain"/>
    <property type="match status" value="2"/>
</dbReference>
<dbReference type="InterPro" id="IPR036779">
    <property type="entry name" value="LysM_dom_sf"/>
</dbReference>
<dbReference type="SMART" id="SM00257">
    <property type="entry name" value="LysM"/>
    <property type="match status" value="2"/>
</dbReference>
<keyword evidence="1" id="KW-0732">Signal</keyword>
<dbReference type="PROSITE" id="PS51257">
    <property type="entry name" value="PROKAR_LIPOPROTEIN"/>
    <property type="match status" value="1"/>
</dbReference>
<dbReference type="SUPFAM" id="SSF54106">
    <property type="entry name" value="LysM domain"/>
    <property type="match status" value="2"/>
</dbReference>
<organism evidence="3 4">
    <name type="scientific">Daejeonella rubra</name>
    <dbReference type="NCBI Taxonomy" id="990371"/>
    <lineage>
        <taxon>Bacteria</taxon>
        <taxon>Pseudomonadati</taxon>
        <taxon>Bacteroidota</taxon>
        <taxon>Sphingobacteriia</taxon>
        <taxon>Sphingobacteriales</taxon>
        <taxon>Sphingobacteriaceae</taxon>
        <taxon>Daejeonella</taxon>
    </lineage>
</organism>
<evidence type="ECO:0000259" key="2">
    <source>
        <dbReference type="PROSITE" id="PS51782"/>
    </source>
</evidence>
<dbReference type="InterPro" id="IPR018392">
    <property type="entry name" value="LysM"/>
</dbReference>
<dbReference type="Proteomes" id="UP000199226">
    <property type="component" value="Unassembled WGS sequence"/>
</dbReference>
<feature type="signal peptide" evidence="1">
    <location>
        <begin position="1"/>
        <end position="20"/>
    </location>
</feature>
<dbReference type="Pfam" id="PF01476">
    <property type="entry name" value="LysM"/>
    <property type="match status" value="2"/>
</dbReference>
<evidence type="ECO:0000313" key="3">
    <source>
        <dbReference type="EMBL" id="SDM58253.1"/>
    </source>
</evidence>
<reference evidence="4" key="1">
    <citation type="submission" date="2016-10" db="EMBL/GenBank/DDBJ databases">
        <authorList>
            <person name="Varghese N."/>
            <person name="Submissions S."/>
        </authorList>
    </citation>
    <scope>NUCLEOTIDE SEQUENCE [LARGE SCALE GENOMIC DNA]</scope>
    <source>
        <strain evidence="4">DSM 24536</strain>
    </source>
</reference>
<dbReference type="STRING" id="990371.SAMN05421813_11640"/>
<dbReference type="Gene3D" id="2.40.40.10">
    <property type="entry name" value="RlpA-like domain"/>
    <property type="match status" value="1"/>
</dbReference>
<dbReference type="EMBL" id="FNHH01000016">
    <property type="protein sequence ID" value="SDM58253.1"/>
    <property type="molecule type" value="Genomic_DNA"/>
</dbReference>
<evidence type="ECO:0000256" key="1">
    <source>
        <dbReference type="SAM" id="SignalP"/>
    </source>
</evidence>
<proteinExistence type="predicted"/>
<feature type="domain" description="LysM" evidence="2">
    <location>
        <begin position="106"/>
        <end position="149"/>
    </location>
</feature>
<keyword evidence="4" id="KW-1185">Reference proteome</keyword>
<dbReference type="CDD" id="cd00118">
    <property type="entry name" value="LysM"/>
    <property type="match status" value="2"/>
</dbReference>
<name>A0A1G9UEJ9_9SPHI</name>
<gene>
    <name evidence="3" type="ORF">SAMN05421813_11640</name>
</gene>
<dbReference type="PANTHER" id="PTHR33734">
    <property type="entry name" value="LYSM DOMAIN-CONTAINING GPI-ANCHORED PROTEIN 2"/>
    <property type="match status" value="1"/>
</dbReference>
<sequence length="293" mass="31798">MLRQLVLSISFALIACTASAAIDSVSVENLNGKKNIVHKVEAKETYYSIARKYNVTPQSVIQFNSNRSLQIGTILRVPTERPFTDTSIISAGSKQESRTSAKVAVIDYKVGPREYLVAIAKKFNTTVEDLKTLNNLTSNNLAIGQIIKVPFGSGPAEQLSPPPAFPLDMPKLESRTSSTSIDSSKSASERLKLPVARYGLREVNERGVAIWIADENLDGTKMLALHQTAPIGTVIKITNPMTGKSTFAKVVGKFTENESSKDAIIVVTKATAELIGAIDKRFQATLIYGVPNE</sequence>
<dbReference type="OrthoDB" id="2149800at2"/>
<dbReference type="RefSeq" id="WP_090705103.1">
    <property type="nucleotide sequence ID" value="NZ_FNHH01000016.1"/>
</dbReference>
<dbReference type="InterPro" id="IPR036908">
    <property type="entry name" value="RlpA-like_sf"/>
</dbReference>
<feature type="chain" id="PRO_5011507083" evidence="1">
    <location>
        <begin position="21"/>
        <end position="293"/>
    </location>
</feature>
<dbReference type="PANTHER" id="PTHR33734:SF22">
    <property type="entry name" value="MEMBRANE-BOUND LYTIC MUREIN TRANSGLYCOSYLASE D"/>
    <property type="match status" value="1"/>
</dbReference>
<evidence type="ECO:0000313" key="4">
    <source>
        <dbReference type="Proteomes" id="UP000199226"/>
    </source>
</evidence>
<dbReference type="PROSITE" id="PS51782">
    <property type="entry name" value="LYSM"/>
    <property type="match status" value="1"/>
</dbReference>
<protein>
    <submittedName>
        <fullName evidence="3">LysM domain-containing protein</fullName>
    </submittedName>
</protein>
<accession>A0A1G9UEJ9</accession>